<evidence type="ECO:0000259" key="9">
    <source>
        <dbReference type="Pfam" id="PF16953"/>
    </source>
</evidence>
<feature type="domain" description="PRORP" evidence="9">
    <location>
        <begin position="398"/>
        <end position="638"/>
    </location>
</feature>
<dbReference type="PROSITE" id="PS51808">
    <property type="entry name" value="CHCH"/>
    <property type="match status" value="1"/>
</dbReference>
<dbReference type="PANTHER" id="PTHR13547:SF1">
    <property type="entry name" value="MITOCHONDRIAL RIBONUCLEASE P CATALYTIC SUBUNIT"/>
    <property type="match status" value="1"/>
</dbReference>
<dbReference type="GO" id="GO:0001682">
    <property type="term" value="P:tRNA 5'-leader removal"/>
    <property type="evidence" value="ECO:0007669"/>
    <property type="project" value="TreeGrafter"/>
</dbReference>
<keyword evidence="5" id="KW-0862">Zinc</keyword>
<evidence type="ECO:0000256" key="4">
    <source>
        <dbReference type="ARBA" id="ARBA00022801"/>
    </source>
</evidence>
<evidence type="ECO:0000256" key="5">
    <source>
        <dbReference type="ARBA" id="ARBA00022833"/>
    </source>
</evidence>
<accession>A0A914URW4</accession>
<dbReference type="WBParaSite" id="PSAMB.scaffold116size76799.g2359.t1">
    <property type="protein sequence ID" value="PSAMB.scaffold116size76799.g2359.t1"/>
    <property type="gene ID" value="PSAMB.scaffold116size76799.g2359"/>
</dbReference>
<dbReference type="SUPFAM" id="SSF47694">
    <property type="entry name" value="Cytochrome c oxidase subunit h"/>
    <property type="match status" value="1"/>
</dbReference>
<evidence type="ECO:0000256" key="6">
    <source>
        <dbReference type="ARBA" id="ARBA00022946"/>
    </source>
</evidence>
<name>A0A914URW4_9BILA</name>
<dbReference type="GO" id="GO:0004526">
    <property type="term" value="F:ribonuclease P activity"/>
    <property type="evidence" value="ECO:0007669"/>
    <property type="project" value="TreeGrafter"/>
</dbReference>
<dbReference type="Gene3D" id="3.40.50.11980">
    <property type="match status" value="1"/>
</dbReference>
<reference evidence="11" key="1">
    <citation type="submission" date="2022-11" db="UniProtKB">
        <authorList>
            <consortium name="WormBaseParasite"/>
        </authorList>
    </citation>
    <scope>IDENTIFICATION</scope>
</reference>
<dbReference type="PANTHER" id="PTHR13547">
    <property type="match status" value="1"/>
</dbReference>
<keyword evidence="7" id="KW-0496">Mitochondrion</keyword>
<keyword evidence="8" id="KW-1015">Disulfide bond</keyword>
<comment type="similarity">
    <text evidence="2">Belongs to the PPR family. P subfamily.</text>
</comment>
<evidence type="ECO:0000313" key="10">
    <source>
        <dbReference type="Proteomes" id="UP000887566"/>
    </source>
</evidence>
<evidence type="ECO:0000313" key="11">
    <source>
        <dbReference type="WBParaSite" id="PSAMB.scaffold116size76799.g2359.t1"/>
    </source>
</evidence>
<dbReference type="GO" id="GO:0097745">
    <property type="term" value="P:mitochondrial tRNA 5'-end processing"/>
    <property type="evidence" value="ECO:0007669"/>
    <property type="project" value="TreeGrafter"/>
</dbReference>
<dbReference type="InterPro" id="IPR036549">
    <property type="entry name" value="CX6/COA6-like_sf"/>
</dbReference>
<evidence type="ECO:0000256" key="3">
    <source>
        <dbReference type="ARBA" id="ARBA00022723"/>
    </source>
</evidence>
<keyword evidence="4" id="KW-0378">Hydrolase</keyword>
<dbReference type="Gene3D" id="1.10.10.140">
    <property type="entry name" value="Cytochrome c oxidase, subunit VIb"/>
    <property type="match status" value="1"/>
</dbReference>
<comment type="subcellular location">
    <subcellularLocation>
        <location evidence="1">Mitochondrion</location>
    </subcellularLocation>
</comment>
<dbReference type="GO" id="GO:0030678">
    <property type="term" value="C:mitochondrial ribonuclease P complex"/>
    <property type="evidence" value="ECO:0007669"/>
    <property type="project" value="TreeGrafter"/>
</dbReference>
<evidence type="ECO:0000256" key="8">
    <source>
        <dbReference type="ARBA" id="ARBA00023157"/>
    </source>
</evidence>
<proteinExistence type="inferred from homology"/>
<evidence type="ECO:0000256" key="1">
    <source>
        <dbReference type="ARBA" id="ARBA00004173"/>
    </source>
</evidence>
<evidence type="ECO:0000256" key="7">
    <source>
        <dbReference type="ARBA" id="ARBA00023128"/>
    </source>
</evidence>
<keyword evidence="3" id="KW-0479">Metal-binding</keyword>
<evidence type="ECO:0000256" key="2">
    <source>
        <dbReference type="ARBA" id="ARBA00007626"/>
    </source>
</evidence>
<dbReference type="AlphaFoldDB" id="A0A914URW4"/>
<organism evidence="10 11">
    <name type="scientific">Plectus sambesii</name>
    <dbReference type="NCBI Taxonomy" id="2011161"/>
    <lineage>
        <taxon>Eukaryota</taxon>
        <taxon>Metazoa</taxon>
        <taxon>Ecdysozoa</taxon>
        <taxon>Nematoda</taxon>
        <taxon>Chromadorea</taxon>
        <taxon>Plectida</taxon>
        <taxon>Plectina</taxon>
        <taxon>Plectoidea</taxon>
        <taxon>Plectidae</taxon>
        <taxon>Plectus</taxon>
    </lineage>
</organism>
<dbReference type="GO" id="GO:0046872">
    <property type="term" value="F:metal ion binding"/>
    <property type="evidence" value="ECO:0007669"/>
    <property type="project" value="UniProtKB-KW"/>
</dbReference>
<protein>
    <submittedName>
        <fullName evidence="11">PRORP domain-containing protein</fullName>
    </submittedName>
</protein>
<keyword evidence="10" id="KW-1185">Reference proteome</keyword>
<keyword evidence="6" id="KW-0809">Transit peptide</keyword>
<dbReference type="InterPro" id="IPR048280">
    <property type="entry name" value="COX6B-like"/>
</dbReference>
<dbReference type="Pfam" id="PF16953">
    <property type="entry name" value="PRORP"/>
    <property type="match status" value="1"/>
</dbReference>
<sequence length="647" mass="73133">MPAGSESDLRSERQRCYDARDKHFSCLNENNQDESKCKETQRAFEQNCAASWVAYFTRKHKLEKYKLNLETKGFIASETDEYFGAKKSFDRVASKPENKFNQKKSNAEREANRTSALDLNQLPLFSAVSGEDKQRFFPLTNALAQELGLGQDDRVLSAEEVDKFRQSRRLKSNRNSLAFDAQVLSTFRGGQAYLFFRSYLSRLLEVGEVFPGTVLEAARTFSGLYMNGEAEAGDSEIVGRLLEIVETKPMPELLALPAKVFLMSCSDRWLEAVDLICSPSFSSVMSSGCANSVACAALRALRIDVFMDLVDRLDAAATPLELNSANTCQQFLQECRRLASDDQHELCETAFKWFLKRLQAGRRVIDDSLADHLLKTTGSVKCSSQKNSVLMGKRAVIGVDGRCNQCRTTLASNDVELTTEEHNALTEAVLQTIISGSNVYANTTPVELENFLKFINRLQGVQRPSVVIDGLNLYYRCKLHSANADKYNLMNKNIAEIKQTFDADGVLVIGRKHFTKPKNYYNQLCSIASVFLVDHLSQDDGFMIYAALKSGEKTLLISNDMFGDHLHTLTERNPEMGRLLVRWMECRVVRFEMSGRFAIQLPTHHRVATQCDSSGDKWHVPYRREDQESLKHISTWLCIAPERHLIL</sequence>
<dbReference type="Proteomes" id="UP000887566">
    <property type="component" value="Unplaced"/>
</dbReference>
<dbReference type="Pfam" id="PF02297">
    <property type="entry name" value="COX6B"/>
    <property type="match status" value="1"/>
</dbReference>
<dbReference type="InterPro" id="IPR031595">
    <property type="entry name" value="PRORP_C"/>
</dbReference>